<feature type="transmembrane region" description="Helical" evidence="14">
    <location>
        <begin position="227"/>
        <end position="247"/>
    </location>
</feature>
<feature type="transmembrane region" description="Helical" evidence="14">
    <location>
        <begin position="458"/>
        <end position="482"/>
    </location>
</feature>
<gene>
    <name evidence="15" type="primary">putP</name>
    <name evidence="15" type="ORF">RYX45_16180</name>
</gene>
<evidence type="ECO:0000256" key="7">
    <source>
        <dbReference type="ARBA" id="ARBA00022989"/>
    </source>
</evidence>
<evidence type="ECO:0000256" key="2">
    <source>
        <dbReference type="ARBA" id="ARBA00006434"/>
    </source>
</evidence>
<evidence type="ECO:0000313" key="15">
    <source>
        <dbReference type="EMBL" id="MDV2886731.1"/>
    </source>
</evidence>
<keyword evidence="11 14" id="KW-0739">Sodium transport</keyword>
<feature type="transmembrane region" description="Helical" evidence="14">
    <location>
        <begin position="74"/>
        <end position="93"/>
    </location>
</feature>
<evidence type="ECO:0000256" key="8">
    <source>
        <dbReference type="ARBA" id="ARBA00023053"/>
    </source>
</evidence>
<dbReference type="InterPro" id="IPR038377">
    <property type="entry name" value="Na/Glc_symporter_sf"/>
</dbReference>
<feature type="transmembrane region" description="Helical" evidence="14">
    <location>
        <begin position="428"/>
        <end position="446"/>
    </location>
</feature>
<evidence type="ECO:0000313" key="16">
    <source>
        <dbReference type="Proteomes" id="UP001285636"/>
    </source>
</evidence>
<dbReference type="PANTHER" id="PTHR48086:SF3">
    <property type="entry name" value="SODIUM_PROLINE SYMPORTER"/>
    <property type="match status" value="1"/>
</dbReference>
<feature type="transmembrane region" description="Helical" evidence="14">
    <location>
        <begin position="370"/>
        <end position="390"/>
    </location>
</feature>
<dbReference type="Proteomes" id="UP001285636">
    <property type="component" value="Unassembled WGS sequence"/>
</dbReference>
<dbReference type="NCBIfam" id="TIGR00813">
    <property type="entry name" value="sss"/>
    <property type="match status" value="1"/>
</dbReference>
<comment type="catalytic activity">
    <reaction evidence="12">
        <text>L-proline(in) + Na(+)(in) = L-proline(out) + Na(+)(out)</text>
        <dbReference type="Rhea" id="RHEA:28967"/>
        <dbReference type="ChEBI" id="CHEBI:29101"/>
        <dbReference type="ChEBI" id="CHEBI:60039"/>
    </reaction>
</comment>
<dbReference type="AlphaFoldDB" id="A0AAJ2NQH5"/>
<evidence type="ECO:0000256" key="12">
    <source>
        <dbReference type="ARBA" id="ARBA00033708"/>
    </source>
</evidence>
<evidence type="ECO:0000256" key="5">
    <source>
        <dbReference type="ARBA" id="ARBA00022692"/>
    </source>
</evidence>
<accession>A0AAJ2NQH5</accession>
<comment type="function">
    <text evidence="14">Catalyzes the sodium-dependent uptake of extracellular L-proline.</text>
</comment>
<dbReference type="PROSITE" id="PS00457">
    <property type="entry name" value="NA_SOLUT_SYMP_2"/>
    <property type="match status" value="1"/>
</dbReference>
<evidence type="ECO:0000256" key="1">
    <source>
        <dbReference type="ARBA" id="ARBA00004651"/>
    </source>
</evidence>
<dbReference type="GO" id="GO:0005886">
    <property type="term" value="C:plasma membrane"/>
    <property type="evidence" value="ECO:0007669"/>
    <property type="project" value="UniProtKB-SubCell"/>
</dbReference>
<dbReference type="PANTHER" id="PTHR48086">
    <property type="entry name" value="SODIUM/PROLINE SYMPORTER-RELATED"/>
    <property type="match status" value="1"/>
</dbReference>
<feature type="transmembrane region" description="Helical" evidence="14">
    <location>
        <begin position="190"/>
        <end position="207"/>
    </location>
</feature>
<comment type="similarity">
    <text evidence="2 13">Belongs to the sodium:solute symporter (SSF) (TC 2.A.21) family.</text>
</comment>
<feature type="transmembrane region" description="Helical" evidence="14">
    <location>
        <begin position="268"/>
        <end position="293"/>
    </location>
</feature>
<keyword evidence="4 14" id="KW-1003">Cell membrane</keyword>
<comment type="caution">
    <text evidence="15">The sequence shown here is derived from an EMBL/GenBank/DDBJ whole genome shotgun (WGS) entry which is preliminary data.</text>
</comment>
<protein>
    <recommendedName>
        <fullName evidence="14">Sodium/proline symporter</fullName>
    </recommendedName>
    <alternativeName>
        <fullName evidence="14">Proline permease</fullName>
    </alternativeName>
</protein>
<evidence type="ECO:0000256" key="13">
    <source>
        <dbReference type="RuleBase" id="RU362091"/>
    </source>
</evidence>
<dbReference type="InterPro" id="IPR001734">
    <property type="entry name" value="Na/solute_symporter"/>
</dbReference>
<dbReference type="PROSITE" id="PS00456">
    <property type="entry name" value="NA_SOLUT_SYMP_1"/>
    <property type="match status" value="1"/>
</dbReference>
<dbReference type="Gene3D" id="1.20.1730.10">
    <property type="entry name" value="Sodium/glucose cotransporter"/>
    <property type="match status" value="1"/>
</dbReference>
<proteinExistence type="inferred from homology"/>
<sequence>MELATIITFIVYLVGMLVIGLIAYKMTSNLSDYVLGGRRLGGSVAALSAGASDMSSWLLLGLPGAMYVGGMSEIWLAVGLAVGAYLNWQFMAARLRKYTKVANDSITLPDFLEHRFKDSSKSLRIISALVILVFFAFYTSSGLVGGALLFESSFGMTYTQALWIGAIVIISYTFLGGFLAVSWTDFFQGILMFLALVIVPIVAISEMGGWNETVNAVGAIDPSYLDAFTGVGIISILSLLAWGLGYFGQPHIVTRFMAVKSVDEIPKARFVGMTWMVLALFGAIFTGFIGIAYFSVNGPAGAAIGEGAHETVFILFTQILFNPWVSGFLLAAILSAIMSTIDSQLLVSSSALAEDVYKGFLRKDASQTELVWVGRIGVVVIALIAIALAYNPESSVLELVGYAWAGFGAAFGPVLLLALFWKRMTRNGALAGMIVGGVTVIVWAELDRWFGLSADQFPILGLYEIIPGFIFAWIAAMVFSILDKEPSEEIQAEFDQVNEELK</sequence>
<dbReference type="Pfam" id="PF00474">
    <property type="entry name" value="SSF"/>
    <property type="match status" value="1"/>
</dbReference>
<dbReference type="InterPro" id="IPR018212">
    <property type="entry name" value="Na/solute_symporter_CS"/>
</dbReference>
<dbReference type="GO" id="GO:0015193">
    <property type="term" value="F:L-proline transmembrane transporter activity"/>
    <property type="evidence" value="ECO:0007669"/>
    <property type="project" value="TreeGrafter"/>
</dbReference>
<dbReference type="EMBL" id="JAWJAY010000004">
    <property type="protein sequence ID" value="MDV2886731.1"/>
    <property type="molecule type" value="Genomic_DNA"/>
</dbReference>
<feature type="transmembrane region" description="Helical" evidence="14">
    <location>
        <begin position="402"/>
        <end position="421"/>
    </location>
</feature>
<dbReference type="InterPro" id="IPR050277">
    <property type="entry name" value="Sodium:Solute_Symporter"/>
</dbReference>
<feature type="transmembrane region" description="Helical" evidence="14">
    <location>
        <begin position="313"/>
        <end position="337"/>
    </location>
</feature>
<keyword evidence="3 14" id="KW-0813">Transport</keyword>
<keyword evidence="10 14" id="KW-0472">Membrane</keyword>
<keyword evidence="6 14" id="KW-0769">Symport</keyword>
<dbReference type="GO" id="GO:0015824">
    <property type="term" value="P:proline transport"/>
    <property type="evidence" value="ECO:0007669"/>
    <property type="project" value="UniProtKB-UniRule"/>
</dbReference>
<dbReference type="NCBIfam" id="TIGR02121">
    <property type="entry name" value="Na_Pro_sym"/>
    <property type="match status" value="1"/>
</dbReference>
<dbReference type="RefSeq" id="WP_289235678.1">
    <property type="nucleotide sequence ID" value="NZ_CP117835.1"/>
</dbReference>
<evidence type="ECO:0000256" key="10">
    <source>
        <dbReference type="ARBA" id="ARBA00023136"/>
    </source>
</evidence>
<organism evidence="15 16">
    <name type="scientific">Alkalihalophilus pseudofirmus</name>
    <name type="common">Bacillus pseudofirmus</name>
    <dbReference type="NCBI Taxonomy" id="79885"/>
    <lineage>
        <taxon>Bacteria</taxon>
        <taxon>Bacillati</taxon>
        <taxon>Bacillota</taxon>
        <taxon>Bacilli</taxon>
        <taxon>Bacillales</taxon>
        <taxon>Bacillaceae</taxon>
        <taxon>Alkalihalophilus</taxon>
    </lineage>
</organism>
<evidence type="ECO:0000256" key="4">
    <source>
        <dbReference type="ARBA" id="ARBA00022475"/>
    </source>
</evidence>
<comment type="subcellular location">
    <subcellularLocation>
        <location evidence="1 14">Cell membrane</location>
        <topology evidence="1 14">Multi-pass membrane protein</topology>
    </subcellularLocation>
</comment>
<dbReference type="GO" id="GO:0031402">
    <property type="term" value="F:sodium ion binding"/>
    <property type="evidence" value="ECO:0007669"/>
    <property type="project" value="UniProtKB-UniRule"/>
</dbReference>
<keyword evidence="5 14" id="KW-0812">Transmembrane</keyword>
<dbReference type="GO" id="GO:0005298">
    <property type="term" value="F:proline:sodium symporter activity"/>
    <property type="evidence" value="ECO:0007669"/>
    <property type="project" value="UniProtKB-UniRule"/>
</dbReference>
<evidence type="ECO:0000256" key="9">
    <source>
        <dbReference type="ARBA" id="ARBA00023065"/>
    </source>
</evidence>
<evidence type="ECO:0000256" key="6">
    <source>
        <dbReference type="ARBA" id="ARBA00022847"/>
    </source>
</evidence>
<reference evidence="15" key="1">
    <citation type="submission" date="2023-10" db="EMBL/GenBank/DDBJ databases">
        <title>Screening of Alkalihalophilus pseudofirmusBZ-TG-HK211 and Its Alleviation of Salt Stress on Rapeseed Growth.</title>
        <authorList>
            <person name="Zhao B."/>
            <person name="Guo T."/>
        </authorList>
    </citation>
    <scope>NUCLEOTIDE SEQUENCE</scope>
    <source>
        <strain evidence="15">BZ-TG-HK211</strain>
    </source>
</reference>
<feature type="transmembrane region" description="Helical" evidence="14">
    <location>
        <begin position="6"/>
        <end position="24"/>
    </location>
</feature>
<keyword evidence="8 14" id="KW-0915">Sodium</keyword>
<evidence type="ECO:0000256" key="11">
    <source>
        <dbReference type="ARBA" id="ARBA00023201"/>
    </source>
</evidence>
<dbReference type="FunFam" id="1.20.1730.10:FF:000002">
    <property type="entry name" value="Sodium/proline symporter"/>
    <property type="match status" value="1"/>
</dbReference>
<evidence type="ECO:0000256" key="14">
    <source>
        <dbReference type="RuleBase" id="RU366012"/>
    </source>
</evidence>
<feature type="transmembrane region" description="Helical" evidence="14">
    <location>
        <begin position="125"/>
        <end position="150"/>
    </location>
</feature>
<keyword evidence="7 14" id="KW-1133">Transmembrane helix</keyword>
<dbReference type="PROSITE" id="PS50283">
    <property type="entry name" value="NA_SOLUT_SYMP_3"/>
    <property type="match status" value="1"/>
</dbReference>
<dbReference type="InterPro" id="IPR011851">
    <property type="entry name" value="Na/Pro_symporter"/>
</dbReference>
<keyword evidence="9 14" id="KW-0406">Ion transport</keyword>
<evidence type="ECO:0000256" key="3">
    <source>
        <dbReference type="ARBA" id="ARBA00022448"/>
    </source>
</evidence>
<keyword evidence="14" id="KW-0029">Amino-acid transport</keyword>
<feature type="transmembrane region" description="Helical" evidence="14">
    <location>
        <begin position="162"/>
        <end position="183"/>
    </location>
</feature>
<name>A0AAJ2NQH5_ALKPS</name>
<dbReference type="CDD" id="cd11475">
    <property type="entry name" value="SLC5sbd_PutP"/>
    <property type="match status" value="1"/>
</dbReference>